<dbReference type="CDD" id="cd10511">
    <property type="entry name" value="Zn-ribbon_TFS"/>
    <property type="match status" value="1"/>
</dbReference>
<feature type="binding site" evidence="9">
    <location>
        <position position="68"/>
    </location>
    <ligand>
        <name>Zn(2+)</name>
        <dbReference type="ChEBI" id="CHEBI:29105"/>
        <label>2</label>
    </ligand>
</feature>
<dbReference type="InterPro" id="IPR001529">
    <property type="entry name" value="Zn_ribbon_RPB9"/>
</dbReference>
<evidence type="ECO:0000256" key="2">
    <source>
        <dbReference type="ARBA" id="ARBA00022723"/>
    </source>
</evidence>
<dbReference type="STRING" id="47311.MBCUT_13430"/>
<dbReference type="Gene3D" id="2.20.25.10">
    <property type="match status" value="1"/>
</dbReference>
<accession>A0A166DKN5</accession>
<dbReference type="InterPro" id="IPR006288">
    <property type="entry name" value="TFS"/>
</dbReference>
<dbReference type="GO" id="GO:0006351">
    <property type="term" value="P:DNA-templated transcription"/>
    <property type="evidence" value="ECO:0007669"/>
    <property type="project" value="InterPro"/>
</dbReference>
<dbReference type="PROSITE" id="PS51133">
    <property type="entry name" value="ZF_TFIIS_2"/>
    <property type="match status" value="1"/>
</dbReference>
<dbReference type="InterPro" id="IPR012164">
    <property type="entry name" value="Rpa12/Rpb9/Rpc10/TFS"/>
</dbReference>
<sequence>MEFCPKCGAMMLPQGDKFKCKCGHSQNLTKNDVDQYEISEKVDAKDTVIMKGEDIDTLPTTKAICSKCGHERAYWWLQQTRSADEAETRFLRCMKCKHTWREYD</sequence>
<reference evidence="13 14" key="1">
    <citation type="submission" date="2016-04" db="EMBL/GenBank/DDBJ databases">
        <title>Genome sequence of Methanobrevibacter cuticularis DSM 11139.</title>
        <authorList>
            <person name="Poehlein A."/>
            <person name="Seedorf H."/>
            <person name="Daniel R."/>
        </authorList>
    </citation>
    <scope>NUCLEOTIDE SEQUENCE [LARGE SCALE GENOMIC DNA]</scope>
    <source>
        <strain evidence="13 14">DSM 11139</strain>
    </source>
</reference>
<evidence type="ECO:0000256" key="3">
    <source>
        <dbReference type="ARBA" id="ARBA00022771"/>
    </source>
</evidence>
<keyword evidence="4 9" id="KW-0862">Zinc</keyword>
<dbReference type="Proteomes" id="UP000077275">
    <property type="component" value="Unassembled WGS sequence"/>
</dbReference>
<dbReference type="GO" id="GO:0006355">
    <property type="term" value="P:regulation of DNA-templated transcription"/>
    <property type="evidence" value="ECO:0007669"/>
    <property type="project" value="InterPro"/>
</dbReference>
<dbReference type="AlphaFoldDB" id="A0A166DKN5"/>
<feature type="binding site" evidence="9">
    <location>
        <position position="93"/>
    </location>
    <ligand>
        <name>Zn(2+)</name>
        <dbReference type="ChEBI" id="CHEBI:29105"/>
        <label>2</label>
    </ligand>
</feature>
<evidence type="ECO:0000313" key="14">
    <source>
        <dbReference type="Proteomes" id="UP000077275"/>
    </source>
</evidence>
<keyword evidence="3 10" id="KW-0863">Zinc-finger</keyword>
<feature type="zinc finger region" description="C4-type" evidence="10">
    <location>
        <begin position="4"/>
        <end position="22"/>
    </location>
</feature>
<dbReference type="RefSeq" id="WP_067259920.1">
    <property type="nucleotide sequence ID" value="NZ_LWMW01000110.1"/>
</dbReference>
<feature type="binding site" evidence="9">
    <location>
        <position position="22"/>
    </location>
    <ligand>
        <name>Zn(2+)</name>
        <dbReference type="ChEBI" id="CHEBI:29105"/>
        <label>1</label>
    </ligand>
</feature>
<feature type="binding site" evidence="9">
    <location>
        <position position="96"/>
    </location>
    <ligand>
        <name>Zn(2+)</name>
        <dbReference type="ChEBI" id="CHEBI:29105"/>
        <label>2</label>
    </ligand>
</feature>
<dbReference type="PANTHER" id="PTHR11239">
    <property type="entry name" value="DNA-DIRECTED RNA POLYMERASE"/>
    <property type="match status" value="1"/>
</dbReference>
<gene>
    <name evidence="13" type="ORF">MBCUT_13430</name>
</gene>
<evidence type="ECO:0000256" key="1">
    <source>
        <dbReference type="ARBA" id="ARBA00018272"/>
    </source>
</evidence>
<evidence type="ECO:0000256" key="10">
    <source>
        <dbReference type="PIRSR" id="PIRSR005586-2"/>
    </source>
</evidence>
<dbReference type="PIRSF" id="PIRSF005586">
    <property type="entry name" value="RNApol_RpoM"/>
    <property type="match status" value="1"/>
</dbReference>
<proteinExistence type="inferred from homology"/>
<evidence type="ECO:0000313" key="13">
    <source>
        <dbReference type="EMBL" id="KZX15693.1"/>
    </source>
</evidence>
<dbReference type="InterPro" id="IPR001222">
    <property type="entry name" value="Znf_TFIIS"/>
</dbReference>
<feature type="binding site" evidence="9">
    <location>
        <position position="20"/>
    </location>
    <ligand>
        <name>Zn(2+)</name>
        <dbReference type="ChEBI" id="CHEBI:29105"/>
        <label>1</label>
    </ligand>
</feature>
<dbReference type="GO" id="GO:0003899">
    <property type="term" value="F:DNA-directed RNA polymerase activity"/>
    <property type="evidence" value="ECO:0007669"/>
    <property type="project" value="InterPro"/>
</dbReference>
<dbReference type="PANTHER" id="PTHR11239:SF12">
    <property type="entry name" value="DNA-DIRECTED RNA POLYMERASE III SUBUNIT RPC10"/>
    <property type="match status" value="1"/>
</dbReference>
<evidence type="ECO:0000256" key="11">
    <source>
        <dbReference type="RuleBase" id="RU003474"/>
    </source>
</evidence>
<evidence type="ECO:0000256" key="7">
    <source>
        <dbReference type="ARBA" id="ARBA00032962"/>
    </source>
</evidence>
<comment type="similarity">
    <text evidence="8 11">Belongs to the archaeal rpoM/eukaryotic RPA12/RPB9/RPC11 RNA polymerase family.</text>
</comment>
<dbReference type="PROSITE" id="PS00466">
    <property type="entry name" value="ZF_TFIIS_1"/>
    <property type="match status" value="1"/>
</dbReference>
<organism evidence="13 14">
    <name type="scientific">Methanobrevibacter cuticularis</name>
    <dbReference type="NCBI Taxonomy" id="47311"/>
    <lineage>
        <taxon>Archaea</taxon>
        <taxon>Methanobacteriati</taxon>
        <taxon>Methanobacteriota</taxon>
        <taxon>Methanomada group</taxon>
        <taxon>Methanobacteria</taxon>
        <taxon>Methanobacteriales</taxon>
        <taxon>Methanobacteriaceae</taxon>
        <taxon>Methanobrevibacter</taxon>
    </lineage>
</organism>
<keyword evidence="14" id="KW-1185">Reference proteome</keyword>
<comment type="caution">
    <text evidence="13">The sequence shown here is derived from an EMBL/GenBank/DDBJ whole genome shotgun (WGS) entry which is preliminary data.</text>
</comment>
<evidence type="ECO:0000256" key="8">
    <source>
        <dbReference type="PIRNR" id="PIRNR005586"/>
    </source>
</evidence>
<dbReference type="GO" id="GO:0003676">
    <property type="term" value="F:nucleic acid binding"/>
    <property type="evidence" value="ECO:0007669"/>
    <property type="project" value="InterPro"/>
</dbReference>
<evidence type="ECO:0000259" key="12">
    <source>
        <dbReference type="PROSITE" id="PS51133"/>
    </source>
</evidence>
<feature type="binding site" evidence="9">
    <location>
        <position position="7"/>
    </location>
    <ligand>
        <name>Zn(2+)</name>
        <dbReference type="ChEBI" id="CHEBI:29105"/>
        <label>1</label>
    </ligand>
</feature>
<dbReference type="PROSITE" id="PS01030">
    <property type="entry name" value="RNA_POL_M_15KD"/>
    <property type="match status" value="1"/>
</dbReference>
<feature type="binding site" evidence="9">
    <location>
        <position position="4"/>
    </location>
    <ligand>
        <name>Zn(2+)</name>
        <dbReference type="ChEBI" id="CHEBI:29105"/>
        <label>1</label>
    </ligand>
</feature>
<dbReference type="PATRIC" id="fig|47311.3.peg.1468"/>
<evidence type="ECO:0000256" key="4">
    <source>
        <dbReference type="ARBA" id="ARBA00022833"/>
    </source>
</evidence>
<feature type="domain" description="TFIIS-type" evidence="12">
    <location>
        <begin position="61"/>
        <end position="101"/>
    </location>
</feature>
<dbReference type="GO" id="GO:0008270">
    <property type="term" value="F:zinc ion binding"/>
    <property type="evidence" value="ECO:0007669"/>
    <property type="project" value="UniProtKB-KW"/>
</dbReference>
<dbReference type="SMART" id="SM00440">
    <property type="entry name" value="ZnF_C2C2"/>
    <property type="match status" value="1"/>
</dbReference>
<name>A0A166DKN5_9EURY</name>
<evidence type="ECO:0000256" key="6">
    <source>
        <dbReference type="ARBA" id="ARBA00023163"/>
    </source>
</evidence>
<dbReference type="InterPro" id="IPR019761">
    <property type="entry name" value="DNA-dir_RNA_pol-M_15_CS"/>
</dbReference>
<dbReference type="EMBL" id="LWMW01000110">
    <property type="protein sequence ID" value="KZX15693.1"/>
    <property type="molecule type" value="Genomic_DNA"/>
</dbReference>
<keyword evidence="6 8" id="KW-0804">Transcription</keyword>
<dbReference type="OrthoDB" id="72957at2157"/>
<protein>
    <recommendedName>
        <fullName evidence="1">Transcription factor S</fullName>
    </recommendedName>
    <alternativeName>
        <fullName evidence="7">Transcription elongation factor IIS/RNA polymerase subunit homolog</fullName>
    </alternativeName>
</protein>
<keyword evidence="2 9" id="KW-0479">Metal-binding</keyword>
<evidence type="ECO:0000256" key="9">
    <source>
        <dbReference type="PIRSR" id="PIRSR005586-1"/>
    </source>
</evidence>
<dbReference type="Pfam" id="PF01096">
    <property type="entry name" value="Zn_ribbon_TFIIS"/>
    <property type="match status" value="1"/>
</dbReference>
<dbReference type="NCBIfam" id="TIGR01384">
    <property type="entry name" value="TFS_arch"/>
    <property type="match status" value="1"/>
</dbReference>
<feature type="binding site" evidence="9">
    <location>
        <position position="65"/>
    </location>
    <ligand>
        <name>Zn(2+)</name>
        <dbReference type="ChEBI" id="CHEBI:29105"/>
        <label>2</label>
    </ligand>
</feature>
<evidence type="ECO:0000256" key="5">
    <source>
        <dbReference type="ARBA" id="ARBA00023015"/>
    </source>
</evidence>
<dbReference type="SMART" id="SM00661">
    <property type="entry name" value="RPOL9"/>
    <property type="match status" value="1"/>
</dbReference>
<dbReference type="SUPFAM" id="SSF57783">
    <property type="entry name" value="Zinc beta-ribbon"/>
    <property type="match status" value="1"/>
</dbReference>
<keyword evidence="5" id="KW-0805">Transcription regulation</keyword>